<dbReference type="AlphaFoldDB" id="A0A974SLS3"/>
<gene>
    <name evidence="2" type="ORF">EZH22_31120</name>
</gene>
<keyword evidence="3" id="KW-1185">Reference proteome</keyword>
<keyword evidence="2" id="KW-0614">Plasmid</keyword>
<accession>A0A974SLS3</accession>
<organism evidence="2 3">
    <name type="scientific">Xanthobacter dioxanivorans</name>
    <dbReference type="NCBI Taxonomy" id="2528964"/>
    <lineage>
        <taxon>Bacteria</taxon>
        <taxon>Pseudomonadati</taxon>
        <taxon>Pseudomonadota</taxon>
        <taxon>Alphaproteobacteria</taxon>
        <taxon>Hyphomicrobiales</taxon>
        <taxon>Xanthobacteraceae</taxon>
        <taxon>Xanthobacter</taxon>
    </lineage>
</organism>
<evidence type="ECO:0000313" key="2">
    <source>
        <dbReference type="EMBL" id="QRG10225.1"/>
    </source>
</evidence>
<protein>
    <submittedName>
        <fullName evidence="2">Uncharacterized protein</fullName>
    </submittedName>
</protein>
<dbReference type="RefSeq" id="WP_203197100.1">
    <property type="nucleotide sequence ID" value="NZ_CP063365.1"/>
</dbReference>
<geneLocation type="plasmid" evidence="2 3">
    <name>unnamed3</name>
</geneLocation>
<name>A0A974SLS3_9HYPH</name>
<evidence type="ECO:0000313" key="3">
    <source>
        <dbReference type="Proteomes" id="UP000596427"/>
    </source>
</evidence>
<dbReference type="KEGG" id="xdi:EZH22_31120"/>
<feature type="region of interest" description="Disordered" evidence="1">
    <location>
        <begin position="42"/>
        <end position="61"/>
    </location>
</feature>
<feature type="compositionally biased region" description="Pro residues" evidence="1">
    <location>
        <begin position="51"/>
        <end position="61"/>
    </location>
</feature>
<reference evidence="2 3" key="1">
    <citation type="submission" date="2020-10" db="EMBL/GenBank/DDBJ databases">
        <title>Degradation of 1,4-Dioxane by Xanthobacter sp. YN2, via a Novel Group-2 Soluble Di-Iron Monooxygenase.</title>
        <authorList>
            <person name="Ma F."/>
            <person name="Wang Y."/>
            <person name="Yang J."/>
            <person name="Guo H."/>
            <person name="Su D."/>
            <person name="Yu L."/>
        </authorList>
    </citation>
    <scope>NUCLEOTIDE SEQUENCE [LARGE SCALE GENOMIC DNA]</scope>
    <source>
        <strain evidence="2 3">YN2</strain>
        <plasmid evidence="2 3">unnamed3</plasmid>
    </source>
</reference>
<dbReference type="EMBL" id="CP063365">
    <property type="protein sequence ID" value="QRG10225.1"/>
    <property type="molecule type" value="Genomic_DNA"/>
</dbReference>
<sequence length="61" mass="6519">MKSSATPSLQAADRFDQRAANARSSYAQAAWSITADVFREVAAEQQRAEPPEPGTPDPAAE</sequence>
<proteinExistence type="predicted"/>
<evidence type="ECO:0000256" key="1">
    <source>
        <dbReference type="SAM" id="MobiDB-lite"/>
    </source>
</evidence>
<dbReference type="Proteomes" id="UP000596427">
    <property type="component" value="Plasmid unnamed3"/>
</dbReference>